<evidence type="ECO:0008006" key="3">
    <source>
        <dbReference type="Google" id="ProtNLM"/>
    </source>
</evidence>
<dbReference type="Proteomes" id="UP001143370">
    <property type="component" value="Unassembled WGS sequence"/>
</dbReference>
<keyword evidence="2" id="KW-1185">Reference proteome</keyword>
<sequence length="126" mass="13311">MAASPDFPAKARAAWGDAPDWIVALAEACQRETQSGVARRLGVSGSQISHVLANNYAGRLDRIEQLVRGAYLGATVDCPVLGEISRDRCLDEQGRPFAATSSLRASLYRACRGGCPHATHCKGAAA</sequence>
<reference evidence="1" key="1">
    <citation type="journal article" date="2014" name="Int. J. Syst. Evol. Microbiol.">
        <title>Complete genome sequence of Corynebacterium casei LMG S-19264T (=DSM 44701T), isolated from a smear-ripened cheese.</title>
        <authorList>
            <consortium name="US DOE Joint Genome Institute (JGI-PGF)"/>
            <person name="Walter F."/>
            <person name="Albersmeier A."/>
            <person name="Kalinowski J."/>
            <person name="Ruckert C."/>
        </authorList>
    </citation>
    <scope>NUCLEOTIDE SEQUENCE</scope>
    <source>
        <strain evidence="1">VKM B-2484</strain>
    </source>
</reference>
<dbReference type="EMBL" id="BSFJ01000054">
    <property type="protein sequence ID" value="GLK74701.1"/>
    <property type="molecule type" value="Genomic_DNA"/>
</dbReference>
<name>A0A9W6JBY9_9HYPH</name>
<organism evidence="1 2">
    <name type="scientific">Ancylobacter dichloromethanicus</name>
    <dbReference type="NCBI Taxonomy" id="518825"/>
    <lineage>
        <taxon>Bacteria</taxon>
        <taxon>Pseudomonadati</taxon>
        <taxon>Pseudomonadota</taxon>
        <taxon>Alphaproteobacteria</taxon>
        <taxon>Hyphomicrobiales</taxon>
        <taxon>Xanthobacteraceae</taxon>
        <taxon>Ancylobacter</taxon>
    </lineage>
</organism>
<dbReference type="Gene3D" id="1.10.260.40">
    <property type="entry name" value="lambda repressor-like DNA-binding domains"/>
    <property type="match status" value="1"/>
</dbReference>
<gene>
    <name evidence="1" type="ORF">GCM10017643_48200</name>
</gene>
<dbReference type="CDD" id="cd00093">
    <property type="entry name" value="HTH_XRE"/>
    <property type="match status" value="1"/>
</dbReference>
<comment type="caution">
    <text evidence="1">The sequence shown here is derived from an EMBL/GenBank/DDBJ whole genome shotgun (WGS) entry which is preliminary data.</text>
</comment>
<proteinExistence type="predicted"/>
<dbReference type="GO" id="GO:0003677">
    <property type="term" value="F:DNA binding"/>
    <property type="evidence" value="ECO:0007669"/>
    <property type="project" value="InterPro"/>
</dbReference>
<protein>
    <recommendedName>
        <fullName evidence="3">Transcriptional regulator</fullName>
    </recommendedName>
</protein>
<dbReference type="InterPro" id="IPR010982">
    <property type="entry name" value="Lambda_DNA-bd_dom_sf"/>
</dbReference>
<dbReference type="InterPro" id="IPR001387">
    <property type="entry name" value="Cro/C1-type_HTH"/>
</dbReference>
<dbReference type="RefSeq" id="WP_213368072.1">
    <property type="nucleotide sequence ID" value="NZ_BSFJ01000054.1"/>
</dbReference>
<accession>A0A9W6JBY9</accession>
<evidence type="ECO:0000313" key="1">
    <source>
        <dbReference type="EMBL" id="GLK74701.1"/>
    </source>
</evidence>
<evidence type="ECO:0000313" key="2">
    <source>
        <dbReference type="Proteomes" id="UP001143370"/>
    </source>
</evidence>
<dbReference type="AlphaFoldDB" id="A0A9W6JBY9"/>
<reference evidence="1" key="2">
    <citation type="submission" date="2023-01" db="EMBL/GenBank/DDBJ databases">
        <authorList>
            <person name="Sun Q."/>
            <person name="Evtushenko L."/>
        </authorList>
    </citation>
    <scope>NUCLEOTIDE SEQUENCE</scope>
    <source>
        <strain evidence="1">VKM B-2484</strain>
    </source>
</reference>